<evidence type="ECO:0000256" key="7">
    <source>
        <dbReference type="ARBA" id="ARBA00022857"/>
    </source>
</evidence>
<dbReference type="CDD" id="cd19532">
    <property type="entry name" value="C_PKS-NRPS"/>
    <property type="match status" value="1"/>
</dbReference>
<dbReference type="SMART" id="SM00822">
    <property type="entry name" value="PKS_KR"/>
    <property type="match status" value="1"/>
</dbReference>
<reference evidence="15 16" key="2">
    <citation type="journal article" date="2013" name="PLoS Genet.">
        <title>Comparative genome structure, secondary metabolite, and effector coding capacity across Cochliobolus pathogens.</title>
        <authorList>
            <person name="Condon B.J."/>
            <person name="Leng Y."/>
            <person name="Wu D."/>
            <person name="Bushley K.E."/>
            <person name="Ohm R.A."/>
            <person name="Otillar R."/>
            <person name="Martin J."/>
            <person name="Schackwitz W."/>
            <person name="Grimwood J."/>
            <person name="MohdZainudin N."/>
            <person name="Xue C."/>
            <person name="Wang R."/>
            <person name="Manning V.A."/>
            <person name="Dhillon B."/>
            <person name="Tu Z.J."/>
            <person name="Steffenson B.J."/>
            <person name="Salamov A."/>
            <person name="Sun H."/>
            <person name="Lowry S."/>
            <person name="LaButti K."/>
            <person name="Han J."/>
            <person name="Copeland A."/>
            <person name="Lindquist E."/>
            <person name="Barry K."/>
            <person name="Schmutz J."/>
            <person name="Baker S.E."/>
            <person name="Ciuffetti L.M."/>
            <person name="Grigoriev I.V."/>
            <person name="Zhong S."/>
            <person name="Turgeon B.G."/>
        </authorList>
    </citation>
    <scope>NUCLEOTIDE SEQUENCE [LARGE SCALE GENOMIC DNA]</scope>
    <source>
        <strain evidence="16">28A</strain>
    </source>
</reference>
<dbReference type="Pfam" id="PF02801">
    <property type="entry name" value="Ketoacyl-synt_C"/>
    <property type="match status" value="1"/>
</dbReference>
<dbReference type="SUPFAM" id="SSF56801">
    <property type="entry name" value="Acetyl-CoA synthetase-like"/>
    <property type="match status" value="1"/>
</dbReference>
<dbReference type="CDD" id="cd05930">
    <property type="entry name" value="A_NRPS"/>
    <property type="match status" value="1"/>
</dbReference>
<evidence type="ECO:0008006" key="17">
    <source>
        <dbReference type="Google" id="ProtNLM"/>
    </source>
</evidence>
<feature type="compositionally biased region" description="Basic and acidic residues" evidence="11">
    <location>
        <begin position="2511"/>
        <end position="2525"/>
    </location>
</feature>
<dbReference type="eggNOG" id="KOG1202">
    <property type="taxonomic scope" value="Eukaryota"/>
</dbReference>
<evidence type="ECO:0000256" key="8">
    <source>
        <dbReference type="ARBA" id="ARBA00023268"/>
    </source>
</evidence>
<proteinExistence type="inferred from homology"/>
<dbReference type="InterPro" id="IPR020806">
    <property type="entry name" value="PKS_PP-bd"/>
</dbReference>
<dbReference type="Gene3D" id="3.30.559.30">
    <property type="entry name" value="Nonribosomal peptide synthetase, condensation domain"/>
    <property type="match status" value="1"/>
</dbReference>
<keyword evidence="8" id="KW-0511">Multifunctional enzyme</keyword>
<dbReference type="SUPFAM" id="SSF53335">
    <property type="entry name" value="S-adenosyl-L-methionine-dependent methyltransferases"/>
    <property type="match status" value="1"/>
</dbReference>
<feature type="domain" description="PKS/mFAS DH" evidence="14">
    <location>
        <begin position="952"/>
        <end position="1278"/>
    </location>
</feature>
<dbReference type="InterPro" id="IPR049551">
    <property type="entry name" value="PKS_DH_C"/>
</dbReference>
<dbReference type="GO" id="GO:0004312">
    <property type="term" value="F:fatty acid synthase activity"/>
    <property type="evidence" value="ECO:0007669"/>
    <property type="project" value="TreeGrafter"/>
</dbReference>
<dbReference type="PROSITE" id="PS00012">
    <property type="entry name" value="PHOSPHOPANTETHEINE"/>
    <property type="match status" value="1"/>
</dbReference>
<feature type="region of interest" description="C-terminal hotdog fold" evidence="10">
    <location>
        <begin position="1116"/>
        <end position="1278"/>
    </location>
</feature>
<dbReference type="GO" id="GO:0009403">
    <property type="term" value="P:toxin biosynthetic process"/>
    <property type="evidence" value="ECO:0007669"/>
    <property type="project" value="UniProtKB-ARBA"/>
</dbReference>
<dbReference type="Pfam" id="PF00698">
    <property type="entry name" value="Acyl_transf_1"/>
    <property type="match status" value="1"/>
</dbReference>
<evidence type="ECO:0000256" key="3">
    <source>
        <dbReference type="ARBA" id="ARBA00022598"/>
    </source>
</evidence>
<feature type="region of interest" description="Disordered" evidence="11">
    <location>
        <begin position="2504"/>
        <end position="2525"/>
    </location>
</feature>
<dbReference type="GO" id="GO:0031177">
    <property type="term" value="F:phosphopantetheine binding"/>
    <property type="evidence" value="ECO:0007669"/>
    <property type="project" value="InterPro"/>
</dbReference>
<dbReference type="InterPro" id="IPR050091">
    <property type="entry name" value="PKS_NRPS_Biosynth_Enz"/>
</dbReference>
<dbReference type="RefSeq" id="XP_008025884.1">
    <property type="nucleotide sequence ID" value="XM_008027693.1"/>
</dbReference>
<evidence type="ECO:0000313" key="16">
    <source>
        <dbReference type="Proteomes" id="UP000016935"/>
    </source>
</evidence>
<evidence type="ECO:0000313" key="15">
    <source>
        <dbReference type="EMBL" id="EOA87505.1"/>
    </source>
</evidence>
<organism evidence="15 16">
    <name type="scientific">Exserohilum turcicum (strain 28A)</name>
    <name type="common">Northern leaf blight fungus</name>
    <name type="synonym">Setosphaeria turcica</name>
    <dbReference type="NCBI Taxonomy" id="671987"/>
    <lineage>
        <taxon>Eukaryota</taxon>
        <taxon>Fungi</taxon>
        <taxon>Dikarya</taxon>
        <taxon>Ascomycota</taxon>
        <taxon>Pezizomycotina</taxon>
        <taxon>Dothideomycetes</taxon>
        <taxon>Pleosporomycetidae</taxon>
        <taxon>Pleosporales</taxon>
        <taxon>Pleosporineae</taxon>
        <taxon>Pleosporaceae</taxon>
        <taxon>Exserohilum</taxon>
    </lineage>
</organism>
<dbReference type="PROSITE" id="PS00606">
    <property type="entry name" value="KS3_1"/>
    <property type="match status" value="1"/>
</dbReference>
<dbReference type="InterPro" id="IPR014030">
    <property type="entry name" value="Ketoacyl_synth_N"/>
</dbReference>
<gene>
    <name evidence="15" type="ORF">SETTUDRAFT_179218</name>
</gene>
<dbReference type="SUPFAM" id="SSF52777">
    <property type="entry name" value="CoA-dependent acyltransferases"/>
    <property type="match status" value="2"/>
</dbReference>
<dbReference type="InterPro" id="IPR013217">
    <property type="entry name" value="Methyltransf_12"/>
</dbReference>
<dbReference type="InterPro" id="IPR045851">
    <property type="entry name" value="AMP-bd_C_sf"/>
</dbReference>
<dbReference type="GO" id="GO:0006633">
    <property type="term" value="P:fatty acid biosynthetic process"/>
    <property type="evidence" value="ECO:0007669"/>
    <property type="project" value="InterPro"/>
</dbReference>
<accession>R0IRK5</accession>
<keyword evidence="7" id="KW-0521">NADP</keyword>
<dbReference type="PROSITE" id="PS50075">
    <property type="entry name" value="CARRIER"/>
    <property type="match status" value="1"/>
</dbReference>
<evidence type="ECO:0000259" key="14">
    <source>
        <dbReference type="PROSITE" id="PS52019"/>
    </source>
</evidence>
<dbReference type="InterPro" id="IPR001242">
    <property type="entry name" value="Condensation_dom"/>
</dbReference>
<dbReference type="Gene3D" id="1.10.1200.10">
    <property type="entry name" value="ACP-like"/>
    <property type="match status" value="1"/>
</dbReference>
<dbReference type="HOGENOM" id="CLU_000022_37_4_1"/>
<reference evidence="15 16" key="1">
    <citation type="journal article" date="2012" name="PLoS Pathog.">
        <title>Diverse lifestyles and strategies of plant pathogenesis encoded in the genomes of eighteen Dothideomycetes fungi.</title>
        <authorList>
            <person name="Ohm R.A."/>
            <person name="Feau N."/>
            <person name="Henrissat B."/>
            <person name="Schoch C.L."/>
            <person name="Horwitz B.A."/>
            <person name="Barry K.W."/>
            <person name="Condon B.J."/>
            <person name="Copeland A.C."/>
            <person name="Dhillon B."/>
            <person name="Glaser F."/>
            <person name="Hesse C.N."/>
            <person name="Kosti I."/>
            <person name="LaButti K."/>
            <person name="Lindquist E.A."/>
            <person name="Lucas S."/>
            <person name="Salamov A.A."/>
            <person name="Bradshaw R.E."/>
            <person name="Ciuffetti L."/>
            <person name="Hamelin R.C."/>
            <person name="Kema G.H.J."/>
            <person name="Lawrence C."/>
            <person name="Scott J.A."/>
            <person name="Spatafora J.W."/>
            <person name="Turgeon B.G."/>
            <person name="de Wit P.J.G.M."/>
            <person name="Zhong S."/>
            <person name="Goodwin S.B."/>
            <person name="Grigoriev I.V."/>
        </authorList>
    </citation>
    <scope>NUCLEOTIDE SEQUENCE [LARGE SCALE GENOMIC DNA]</scope>
    <source>
        <strain evidence="16">28A</strain>
    </source>
</reference>
<keyword evidence="2" id="KW-0597">Phosphoprotein</keyword>
<dbReference type="Pfam" id="PF00501">
    <property type="entry name" value="AMP-binding"/>
    <property type="match status" value="1"/>
</dbReference>
<evidence type="ECO:0000256" key="2">
    <source>
        <dbReference type="ARBA" id="ARBA00022553"/>
    </source>
</evidence>
<dbReference type="Pfam" id="PF00668">
    <property type="entry name" value="Condensation"/>
    <property type="match status" value="1"/>
</dbReference>
<evidence type="ECO:0000259" key="13">
    <source>
        <dbReference type="PROSITE" id="PS52004"/>
    </source>
</evidence>
<dbReference type="OrthoDB" id="329835at2759"/>
<dbReference type="InterPro" id="IPR009081">
    <property type="entry name" value="PP-bd_ACP"/>
</dbReference>
<feature type="region of interest" description="N-terminal hotdog fold" evidence="10">
    <location>
        <begin position="952"/>
        <end position="1098"/>
    </location>
</feature>
<dbReference type="InterPro" id="IPR010071">
    <property type="entry name" value="AA_adenyl_dom"/>
</dbReference>
<dbReference type="InterPro" id="IPR049552">
    <property type="entry name" value="PKS_DH_N"/>
</dbReference>
<dbReference type="Gene3D" id="3.30.559.10">
    <property type="entry name" value="Chloramphenicol acetyltransferase-like domain"/>
    <property type="match status" value="1"/>
</dbReference>
<feature type="active site" description="Proton acceptor; for dehydratase activity" evidence="10">
    <location>
        <position position="984"/>
    </location>
</feature>
<dbReference type="InterPro" id="IPR020841">
    <property type="entry name" value="PKS_Beta-ketoAc_synthase_dom"/>
</dbReference>
<keyword evidence="1" id="KW-0596">Phosphopantetheine</keyword>
<evidence type="ECO:0000256" key="11">
    <source>
        <dbReference type="SAM" id="MobiDB-lite"/>
    </source>
</evidence>
<protein>
    <recommendedName>
        <fullName evidence="17">Polyketide synthase</fullName>
    </recommendedName>
</protein>
<dbReference type="Gene3D" id="3.40.50.720">
    <property type="entry name" value="NAD(P)-binding Rossmann-like Domain"/>
    <property type="match status" value="2"/>
</dbReference>
<dbReference type="SMART" id="SM00823">
    <property type="entry name" value="PKS_PP"/>
    <property type="match status" value="2"/>
</dbReference>
<evidence type="ECO:0000259" key="12">
    <source>
        <dbReference type="PROSITE" id="PS50075"/>
    </source>
</evidence>
<dbReference type="InterPro" id="IPR000873">
    <property type="entry name" value="AMP-dep_synth/lig_dom"/>
</dbReference>
<evidence type="ECO:0000256" key="10">
    <source>
        <dbReference type="PROSITE-ProRule" id="PRU01363"/>
    </source>
</evidence>
<feature type="domain" description="Ketosynthase family 3 (KS3)" evidence="13">
    <location>
        <begin position="5"/>
        <end position="444"/>
    </location>
</feature>
<dbReference type="InterPro" id="IPR023213">
    <property type="entry name" value="CAT-like_dom_sf"/>
</dbReference>
<dbReference type="Pfam" id="PF21089">
    <property type="entry name" value="PKS_DH_N"/>
    <property type="match status" value="1"/>
</dbReference>
<feature type="domain" description="Carrier" evidence="12">
    <location>
        <begin position="3568"/>
        <end position="3643"/>
    </location>
</feature>
<dbReference type="InterPro" id="IPR013968">
    <property type="entry name" value="PKS_KR"/>
</dbReference>
<dbReference type="SUPFAM" id="SSF47336">
    <property type="entry name" value="ACP-like"/>
    <property type="match status" value="1"/>
</dbReference>
<dbReference type="GeneID" id="19401660"/>
<dbReference type="EMBL" id="KB908592">
    <property type="protein sequence ID" value="EOA87505.1"/>
    <property type="molecule type" value="Genomic_DNA"/>
</dbReference>
<dbReference type="GO" id="GO:0008168">
    <property type="term" value="F:methyltransferase activity"/>
    <property type="evidence" value="ECO:0007669"/>
    <property type="project" value="UniProtKB-KW"/>
</dbReference>
<dbReference type="InterPro" id="IPR014031">
    <property type="entry name" value="Ketoacyl_synth_C"/>
</dbReference>
<dbReference type="SUPFAM" id="SSF52151">
    <property type="entry name" value="FabD/lysophospholipase-like"/>
    <property type="match status" value="1"/>
</dbReference>
<keyword evidence="5" id="KW-0808">Transferase</keyword>
<dbReference type="Pfam" id="PF08659">
    <property type="entry name" value="KR"/>
    <property type="match status" value="1"/>
</dbReference>
<dbReference type="SMART" id="SM00827">
    <property type="entry name" value="PKS_AT"/>
    <property type="match status" value="1"/>
</dbReference>
<evidence type="ECO:0000256" key="9">
    <source>
        <dbReference type="ARBA" id="ARBA00029443"/>
    </source>
</evidence>
<dbReference type="PROSITE" id="PS52019">
    <property type="entry name" value="PKS_MFAS_DH"/>
    <property type="match status" value="1"/>
</dbReference>
<name>R0IRK5_EXST2</name>
<dbReference type="InterPro" id="IPR032821">
    <property type="entry name" value="PKS_assoc"/>
</dbReference>
<dbReference type="Pfam" id="PF07993">
    <property type="entry name" value="NAD_binding_4"/>
    <property type="match status" value="1"/>
</dbReference>
<dbReference type="PANTHER" id="PTHR43775">
    <property type="entry name" value="FATTY ACID SYNTHASE"/>
    <property type="match status" value="1"/>
</dbReference>
<dbReference type="InterPro" id="IPR036736">
    <property type="entry name" value="ACP-like_sf"/>
</dbReference>
<dbReference type="Gene3D" id="3.40.50.150">
    <property type="entry name" value="Vaccinia Virus protein VP39"/>
    <property type="match status" value="1"/>
</dbReference>
<dbReference type="Proteomes" id="UP000016935">
    <property type="component" value="Unassembled WGS sequence"/>
</dbReference>
<dbReference type="GO" id="GO:0032259">
    <property type="term" value="P:methylation"/>
    <property type="evidence" value="ECO:0007669"/>
    <property type="project" value="UniProtKB-KW"/>
</dbReference>
<dbReference type="SMART" id="SM00826">
    <property type="entry name" value="PKS_DH"/>
    <property type="match status" value="1"/>
</dbReference>
<feature type="active site" description="Proton donor; for dehydratase activity" evidence="10">
    <location>
        <position position="1182"/>
    </location>
</feature>
<keyword evidence="6" id="KW-0677">Repeat</keyword>
<dbReference type="Gene3D" id="3.10.129.110">
    <property type="entry name" value="Polyketide synthase dehydratase"/>
    <property type="match status" value="1"/>
</dbReference>
<comment type="similarity">
    <text evidence="9">In the C-terminal section; belongs to the NRP synthetase family.</text>
</comment>
<keyword evidence="4" id="KW-0489">Methyltransferase</keyword>
<dbReference type="SMART" id="SM00825">
    <property type="entry name" value="PKS_KS"/>
    <property type="match status" value="1"/>
</dbReference>
<dbReference type="Pfam" id="PF00550">
    <property type="entry name" value="PP-binding"/>
    <property type="match status" value="1"/>
</dbReference>
<dbReference type="STRING" id="671987.R0IRK5"/>
<dbReference type="SUPFAM" id="SSF53901">
    <property type="entry name" value="Thiolase-like"/>
    <property type="match status" value="1"/>
</dbReference>
<evidence type="ECO:0000256" key="6">
    <source>
        <dbReference type="ARBA" id="ARBA00022737"/>
    </source>
</evidence>
<dbReference type="PROSITE" id="PS52004">
    <property type="entry name" value="KS3_2"/>
    <property type="match status" value="1"/>
</dbReference>
<dbReference type="Gene3D" id="3.40.47.10">
    <property type="match status" value="1"/>
</dbReference>
<dbReference type="InterPro" id="IPR042104">
    <property type="entry name" value="PKS_dehydratase_sf"/>
</dbReference>
<evidence type="ECO:0000256" key="5">
    <source>
        <dbReference type="ARBA" id="ARBA00022679"/>
    </source>
</evidence>
<sequence length="4039" mass="439326">MISVDEPIAIIGLACRFPGGSNSRDKFWELLSQPRDIAREFSAKRLNLGRFYNANGETHGCTDVQGKSYLLKEDCRLFDEGFFAINPAEAAGMDPQQRMLLEVTYEACESAGVTLEQLKGSLTSVHVGVMSNDYSVIQSRDTETMAKYNATGTANSILANRVSYAFDLKGPSVTIDTACSSSLVALHYAVQGLRTGESDMAIVGGTNLLLDPTPYIAESKLHMLSPDSRSRMWDKAANGYARGEGIAALLLKPLGAAQRDGDAIDAIIRSTGVNSDGTSQGITMPSARAQTDLIRQVYRRAGLDPVHNGPQYIECHGTGTQSGDPVEARGVFDAFYCDETTGKARDDGETIFAGSVKTVIGHLEGCAGLAGVIKVVAMLQHGSIPPNLHFSEVNPKIARYHGPGALVVPTTLLPWPQLPPGAPKRASVNSFGFGGTNSHVILESPAAAELGPAQDSAGGVVGPLLLSANSGPALLRSVRSHLEYLQRHADVPVGNVSRVLQTRRSTHRVRVSFTGATRQRIVEAMADFVASHVTSPPSDIGTVARLVNPKEAPGILGIFTGQGAQWATMGRELLRASPVFRRSVEACEAVLRNDLLPGDAPAWSLVDELVKEAGESRVHEAAVAQPLCTALQIGLVDVLGAAGVRLGGVVGHSSGEIAAAYAAGILSARAAMQIAYYRGFYAHVCGGRDGVKGGMLAVGLSMQRAQQLCSQPALQGRLVVAASNAPQSCTLSGDVDAVDAAKQQLDGEGVFARRLLVDTAYHSHHMQACVAQYAAALDKCNVHVTAPRPSGPIWTSSVRGDARLLRGNLAALQGPYWIDNMVQTVKFSQAVEASLWSGGGPWDVALEIGPHGALKGPVAQTLKAAFGAAPHYASLLERNKNDVEAVQAAIAHVWTQLGTGHVDFAGYRRSFGDHTPSSILRGLPTYAWDHDRVHWRESRSSMRFRTQPHAGHELLGRRVADDNNHELRWRNILKLDELPWLRGHDVLGAVLLPAAAYVSMAAQAASQLAATLAPHGPPMHQLSVEDMDILRPIAVPDHGDGIETLFTVHVLSSDASTSTSRLLRARFSYYYAAHDSTSTAEAMIHTCTGTMVVRLASASANGGCPLPQRQSLPHNLVQVASEPIYAMFRHMSLNYTGAFQAITESHRCLGYAASTAAWPTGSPVAPTALSHNHYVVHPAMLDVAFQSLFVAHTHPATQQAKSAAPLLPSHIDRVIIDPQQTLASSNSTSVACKFDAWVVSATRARLEGDINIYHDVSGQALIQIEGLSARAADGGQSASLDKQVFWKTVYGHDASLGGLLAPPHDSSAVADDAIAQLLKQITFKFPRCKLLEMGNGTGQTTTAQSILNLVQDLYESYTYTDPSPQVLSTAAATLANFERTACKTLDISQDVHPQGFNAHSYHVIIAPQVLSAISTTTTTRLDDILDRVRMLLRPGGYLVLSEMTGSPSTTANNDGSMLSPGEWHRQLRTSGFSGAETIAYDNVDESRHLYSCIVTRAVNDDFMRLVKPLPPPASMSTRPLIVIGGRGLYSSKMIEEMENLLPSSWRQSGLIHIVPSIDHFTMHDGLEGVAVVDVICFQDVDEAVFAQLPVTKTRLKKLQLLMMSAANLLWVTGAGTSLDPRASMILGIARVVPVEMPHLTMQVLGLEMGANMGPAAHARHCTEALLRLRYTGELKAKALDKQSSPGGILWAIEPESEILADGTIRIQRLVLDIELNQQYNAKSRTIVKPVKTTTNAMVRTIVPKGASKMQLQAVHEPLSSSSLDSSKDIIQVRIQHTIHIPSHSDHGQELYLVCGQQVPKEQGQQLGHAVMALSHVNASRLLVESDKLIHVASEHLTPKSLEHVADNLLRFAIVNRVQSYASANPTAAPLHVLLVQPEVNIANTLHAELTQAGHQVYCVSWKTDADIPDGWIRLHANMSSRMVWQCLPSCSIDLLVDWPMKPSERINGSEHLRKLLPLAHETCHAGADLLWDIFHKNGSCLATLSAAADIRAEDITKLGQISCNCQIKEAGELSGADATSLAYQRYITDWSHPQPLPLTVQPLHVRLLGLLRSDRTYLLVGSSNGLGISLCQWMLSQGAKHIVITSRHPKENAQLNQAAHRLGASVHFIAMDVTQRDQVLTVVGDIRRTMPPIAGVCNLAMVLNDKMFREMSVSQLNTTLEAKVIGTEILDQVFDSTTAAAANPPLDFFVLTSSLASVVGNIGQANYHSANLFMASIMEKRRSRGLAGSIIHIGWIADTGYVARSDKKHQLADHFQSIRFIPLSETDVQEAFAQAIQTSKPRHHPNSELHGHAQSYEITMGLELPTEPMQENQANKALWVSSPRLMALAPYTTSSPSSTQQRPGQDTLLNSSLKQQISKAETAETAAAVVASAFAAKLETILALPTGSVQADLERPIVEFGIDSLIATEIRTWLLNDIDIDVDIFSILGGDSVMQISVQATKTMWTGSTSAKGKPAKDDESVVSPSTSASATAAVDLIDSASSSSQSLGDMASTSFALSHEDASITSDQSSCKEDGLVPDNGKNKQEKIMARPTIIREAPMSAAQSRIWFISNHHRNPAAQTNALHYHVQGNLDTVRLQQAFQMLAHQHEILRTCFYSRLEDGHPMQGIMAKSAIELTIVHEKDQHSDGNDEYYANLQDTISAMKSRAWGLEQGRTMEIILLCRNATEYDMVIGYHHIIMDGWSMSIFLRDMDRAYKMQSFDAVSHVSYVDYSIHELSEEKVGSFDKDIAFWRSEFENLPNILPPLPMARRLERSSTTATGKESSSSHYLDEWLSPIQFVAQKDLCKRLHISSFHLHLALLQVLLARLADIEDVCVGIVDANRRDVRFWDTMGCFVNMLPLRCNVSRTTTFAQVAMQASRKSVDVFSHGNVPFDRILDHLRVPRMSGTNPLFQAAINYRSSLGNIDILNSPLGDDCRMHLSAREVKEAENPYDVSMGFLETPTKCLLQVWCRDDLYNQNACETILYSYLRLLESVARDPDVPVAKIMLHADTEVSHALQIAKGPVMDFGWPTTLSQRVQDMCLLYPQRQALTDTYGEEISYGQLSNRISHVAQKIQDAGAHAGTRVAILCEPSADSVVAMLAVLHMGCVYIPLDTSLPPSRHADMIHSCKPTLLLCHLKTELRVKELSRAFVDMQTVRLGPVDDAVSCDDDKGQVEPSVLPVVPEPEAPAICLFTSGSTGKPKGILLTQANFINHIAVKTHQMGLQQECVLQQSSLGFDMSLIQIFSALANGGRLIIAGPDIRRDPIELSNLVFHERISMTIATPTEYLAWINCAANVLRQNLAWRFAFSGGEKIPNQLIIELRRLNLPNLSLTNCYGPTETTAAATFQSISLEPQVQTGFSCISSVDPGPWSQYAVGKALPNYSLCIIDAAGHPLPTGYTGEICIGGSGVALGYLGQPDETNAKFVNYIMVKPRMSETEGSHGIMYRTGDKGRLLSDGTLLFLGRLGGDTQIKLRGQRIELQEVEMAVLQASEGALASVVVSLRNDVLIAHGTLSKLPLECNQSDLTQRILRRVMLPQAFIPGALCIIDALPRTPNGKLDREAIAKLPLERSEKDDNATSNSTEKMSVREGELRLLWERVLPKFDDVRLGPSSDFFMCGGNSMLLMKLQNAIKETTGLQISTRHLYESSTLRAMAQCVFNKADLAATEHDVGPIDWAIETSVPVSLHQKIQALTSNLFSGVVASSTEGIEILLTGATSFLGSHLLRSFIASSSVKTVHCVTVPADEQASLPQDNTKVVYYNGSLLSPSLGLTTQECITLEQTVQVIVHVGAHGHCLNRFDSLRVPNLHSLHFLASLALPRSVPFLFLSSSRVVHLSGNTAPIPGSMKSTTPAADGKDGYTASKWAGEVFLENLVDHLNDTQMQQQHQNQMTRSGSWRPSLKVEVHRPCTLASDQAPNSDAMNAILRYSRSMHCAPRLKRAEGYMDFAPIENVVASITDAALDLAMTTRQPLPKNPMGDASWTKWAEITFRHHSGGIKSPMGDFKAHLERVYQGTFEEVDMQEWVVRAAQHGLDPLIVAYIEALLDSGMPIVGAYMGEK</sequence>
<keyword evidence="3" id="KW-0436">Ligase</keyword>
<dbReference type="InterPro" id="IPR049900">
    <property type="entry name" value="PKS_mFAS_DH"/>
</dbReference>
<dbReference type="InterPro" id="IPR016035">
    <property type="entry name" value="Acyl_Trfase/lysoPLipase"/>
</dbReference>
<dbReference type="InterPro" id="IPR029063">
    <property type="entry name" value="SAM-dependent_MTases_sf"/>
</dbReference>
<dbReference type="InterPro" id="IPR057326">
    <property type="entry name" value="KR_dom"/>
</dbReference>
<dbReference type="SUPFAM" id="SSF51735">
    <property type="entry name" value="NAD(P)-binding Rossmann-fold domains"/>
    <property type="match status" value="2"/>
</dbReference>
<evidence type="ECO:0000256" key="4">
    <source>
        <dbReference type="ARBA" id="ARBA00022603"/>
    </source>
</evidence>
<dbReference type="InterPro" id="IPR014043">
    <property type="entry name" value="Acyl_transferase_dom"/>
</dbReference>
<dbReference type="InterPro" id="IPR001227">
    <property type="entry name" value="Ac_transferase_dom_sf"/>
</dbReference>
<dbReference type="Pfam" id="PF08242">
    <property type="entry name" value="Methyltransf_12"/>
    <property type="match status" value="1"/>
</dbReference>
<dbReference type="CDD" id="cd02440">
    <property type="entry name" value="AdoMet_MTases"/>
    <property type="match status" value="1"/>
</dbReference>
<dbReference type="InterPro" id="IPR006162">
    <property type="entry name" value="Ppantetheine_attach_site"/>
</dbReference>
<dbReference type="Gene3D" id="3.30.300.30">
    <property type="match status" value="1"/>
</dbReference>
<dbReference type="InterPro" id="IPR016036">
    <property type="entry name" value="Malonyl_transacylase_ACP-bd"/>
</dbReference>
<dbReference type="GO" id="GO:0016874">
    <property type="term" value="F:ligase activity"/>
    <property type="evidence" value="ECO:0007669"/>
    <property type="project" value="UniProtKB-KW"/>
</dbReference>
<dbReference type="SUPFAM" id="SSF55048">
    <property type="entry name" value="Probable ACP-binding domain of malonyl-CoA ACP transacylase"/>
    <property type="match status" value="1"/>
</dbReference>
<evidence type="ECO:0000256" key="1">
    <source>
        <dbReference type="ARBA" id="ARBA00022450"/>
    </source>
</evidence>
<dbReference type="InterPro" id="IPR018201">
    <property type="entry name" value="Ketoacyl_synth_AS"/>
</dbReference>
<dbReference type="InterPro" id="IPR016039">
    <property type="entry name" value="Thiolase-like"/>
</dbReference>
<dbReference type="Gene3D" id="3.40.366.10">
    <property type="entry name" value="Malonyl-Coenzyme A Acyl Carrier Protein, domain 2"/>
    <property type="match status" value="1"/>
</dbReference>
<dbReference type="Pfam" id="PF00109">
    <property type="entry name" value="ketoacyl-synt"/>
    <property type="match status" value="1"/>
</dbReference>
<dbReference type="PANTHER" id="PTHR43775:SF20">
    <property type="entry name" value="HYBRID PKS-NRPS SYNTHETASE APDA"/>
    <property type="match status" value="1"/>
</dbReference>
<dbReference type="CDD" id="cd00833">
    <property type="entry name" value="PKS"/>
    <property type="match status" value="1"/>
</dbReference>
<keyword evidence="16" id="KW-1185">Reference proteome</keyword>
<dbReference type="Pfam" id="PF16197">
    <property type="entry name" value="KAsynt_C_assoc"/>
    <property type="match status" value="1"/>
</dbReference>
<dbReference type="Gene3D" id="3.40.50.12780">
    <property type="entry name" value="N-terminal domain of ligase-like"/>
    <property type="match status" value="1"/>
</dbReference>
<dbReference type="InterPro" id="IPR013120">
    <property type="entry name" value="FAR_NAD-bd"/>
</dbReference>
<dbReference type="NCBIfam" id="TIGR01733">
    <property type="entry name" value="AA-adenyl-dom"/>
    <property type="match status" value="1"/>
</dbReference>
<dbReference type="Pfam" id="PF14765">
    <property type="entry name" value="PS-DH"/>
    <property type="match status" value="1"/>
</dbReference>
<dbReference type="GO" id="GO:0004315">
    <property type="term" value="F:3-oxoacyl-[acyl-carrier-protein] synthase activity"/>
    <property type="evidence" value="ECO:0007669"/>
    <property type="project" value="InterPro"/>
</dbReference>
<dbReference type="eggNOG" id="KOG1178">
    <property type="taxonomic scope" value="Eukaryota"/>
</dbReference>
<dbReference type="InterPro" id="IPR042099">
    <property type="entry name" value="ANL_N_sf"/>
</dbReference>
<dbReference type="InterPro" id="IPR020807">
    <property type="entry name" value="PKS_DH"/>
</dbReference>
<dbReference type="InterPro" id="IPR036291">
    <property type="entry name" value="NAD(P)-bd_dom_sf"/>
</dbReference>